<proteinExistence type="predicted"/>
<reference evidence="1" key="2">
    <citation type="journal article" date="2021" name="Genome Biol. Evol.">
        <title>Developing a high-quality reference genome for a parasitic bivalve with doubly uniparental inheritance (Bivalvia: Unionida).</title>
        <authorList>
            <person name="Smith C.H."/>
        </authorList>
    </citation>
    <scope>NUCLEOTIDE SEQUENCE</scope>
    <source>
        <strain evidence="1">CHS0354</strain>
        <tissue evidence="1">Mantle</tissue>
    </source>
</reference>
<evidence type="ECO:0000313" key="2">
    <source>
        <dbReference type="Proteomes" id="UP001195483"/>
    </source>
</evidence>
<dbReference type="AlphaFoldDB" id="A0AAE0T6Z7"/>
<organism evidence="1 2">
    <name type="scientific">Potamilus streckersoni</name>
    <dbReference type="NCBI Taxonomy" id="2493646"/>
    <lineage>
        <taxon>Eukaryota</taxon>
        <taxon>Metazoa</taxon>
        <taxon>Spiralia</taxon>
        <taxon>Lophotrochozoa</taxon>
        <taxon>Mollusca</taxon>
        <taxon>Bivalvia</taxon>
        <taxon>Autobranchia</taxon>
        <taxon>Heteroconchia</taxon>
        <taxon>Palaeoheterodonta</taxon>
        <taxon>Unionida</taxon>
        <taxon>Unionoidea</taxon>
        <taxon>Unionidae</taxon>
        <taxon>Ambleminae</taxon>
        <taxon>Lampsilini</taxon>
        <taxon>Potamilus</taxon>
    </lineage>
</organism>
<reference evidence="1" key="1">
    <citation type="journal article" date="2021" name="Genome Biol. Evol.">
        <title>A High-Quality Reference Genome for a Parasitic Bivalve with Doubly Uniparental Inheritance (Bivalvia: Unionida).</title>
        <authorList>
            <person name="Smith C.H."/>
        </authorList>
    </citation>
    <scope>NUCLEOTIDE SEQUENCE</scope>
    <source>
        <strain evidence="1">CHS0354</strain>
    </source>
</reference>
<evidence type="ECO:0000313" key="1">
    <source>
        <dbReference type="EMBL" id="KAK3604896.1"/>
    </source>
</evidence>
<reference evidence="1" key="3">
    <citation type="submission" date="2023-05" db="EMBL/GenBank/DDBJ databases">
        <authorList>
            <person name="Smith C.H."/>
        </authorList>
    </citation>
    <scope>NUCLEOTIDE SEQUENCE</scope>
    <source>
        <strain evidence="1">CHS0354</strain>
        <tissue evidence="1">Mantle</tissue>
    </source>
</reference>
<protein>
    <submittedName>
        <fullName evidence="1">Uncharacterized protein</fullName>
    </submittedName>
</protein>
<sequence length="157" mass="17429">MKAMGLVRADIELVNIVDVQNVEEKYVPLSEVRSIGAYMLSINEDVQEQLGLLKTGIRKAMLANGDIIKCYDSQTKLNRIYEMGRVIKEKKASNSNSFFALNKGASVSVAIMDVLTVSHRNPIMRGKAKTPMVLESDCSLSALMAESTVRMEDMVRL</sequence>
<gene>
    <name evidence="1" type="ORF">CHS0354_000559</name>
</gene>
<comment type="caution">
    <text evidence="1">The sequence shown here is derived from an EMBL/GenBank/DDBJ whole genome shotgun (WGS) entry which is preliminary data.</text>
</comment>
<accession>A0AAE0T6Z7</accession>
<dbReference type="EMBL" id="JAEAOA010000085">
    <property type="protein sequence ID" value="KAK3604896.1"/>
    <property type="molecule type" value="Genomic_DNA"/>
</dbReference>
<dbReference type="Proteomes" id="UP001195483">
    <property type="component" value="Unassembled WGS sequence"/>
</dbReference>
<name>A0AAE0T6Z7_9BIVA</name>
<keyword evidence="2" id="KW-1185">Reference proteome</keyword>